<reference evidence="9 10" key="1">
    <citation type="submission" date="2021-04" db="EMBL/GenBank/DDBJ databases">
        <title>Magnetospirillum sulfuroxidans sp. nov., a facultative chemolithoautotrophic sulfur-oxidizing alphaproteobacterium isolated from freshwater sediment and proposals for Paramagetospirillum gen. nov., and Magnetospirillaceae fam. nov.</title>
        <authorList>
            <person name="Koziaeva V."/>
            <person name="Geelhoed J.S."/>
            <person name="Sorokin D.Y."/>
            <person name="Grouzdev D.S."/>
        </authorList>
    </citation>
    <scope>NUCLEOTIDE SEQUENCE [LARGE SCALE GENOMIC DNA]</scope>
    <source>
        <strain evidence="9 10">J10</strain>
    </source>
</reference>
<proteinExistence type="inferred from homology"/>
<evidence type="ECO:0000256" key="8">
    <source>
        <dbReference type="SAM" id="Phobius"/>
    </source>
</evidence>
<evidence type="ECO:0000313" key="9">
    <source>
        <dbReference type="EMBL" id="MBR9970895.1"/>
    </source>
</evidence>
<keyword evidence="10" id="KW-1185">Reference proteome</keyword>
<feature type="transmembrane region" description="Helical" evidence="8">
    <location>
        <begin position="136"/>
        <end position="160"/>
    </location>
</feature>
<gene>
    <name evidence="9" type="ORF">KEC16_04125</name>
</gene>
<evidence type="ECO:0000256" key="7">
    <source>
        <dbReference type="ARBA" id="ARBA00023136"/>
    </source>
</evidence>
<dbReference type="Proteomes" id="UP000680714">
    <property type="component" value="Unassembled WGS sequence"/>
</dbReference>
<dbReference type="PANTHER" id="PTHR34979">
    <property type="entry name" value="INNER MEMBRANE PROTEIN YGAZ"/>
    <property type="match status" value="1"/>
</dbReference>
<evidence type="ECO:0000313" key="10">
    <source>
        <dbReference type="Proteomes" id="UP000680714"/>
    </source>
</evidence>
<name>A0ABS5I912_9PROT</name>
<dbReference type="InterPro" id="IPR011606">
    <property type="entry name" value="Brnchd-chn_aa_trnsp_permease"/>
</dbReference>
<evidence type="ECO:0000256" key="6">
    <source>
        <dbReference type="ARBA" id="ARBA00022989"/>
    </source>
</evidence>
<feature type="transmembrane region" description="Helical" evidence="8">
    <location>
        <begin position="20"/>
        <end position="41"/>
    </location>
</feature>
<protein>
    <submittedName>
        <fullName evidence="9">AzlC family ABC transporter permease</fullName>
    </submittedName>
</protein>
<keyword evidence="4" id="KW-1003">Cell membrane</keyword>
<organism evidence="9 10">
    <name type="scientific">Magnetospirillum sulfuroxidans</name>
    <dbReference type="NCBI Taxonomy" id="611300"/>
    <lineage>
        <taxon>Bacteria</taxon>
        <taxon>Pseudomonadati</taxon>
        <taxon>Pseudomonadota</taxon>
        <taxon>Alphaproteobacteria</taxon>
        <taxon>Rhodospirillales</taxon>
        <taxon>Rhodospirillaceae</taxon>
        <taxon>Magnetospirillum</taxon>
    </lineage>
</organism>
<evidence type="ECO:0000256" key="4">
    <source>
        <dbReference type="ARBA" id="ARBA00022475"/>
    </source>
</evidence>
<comment type="similarity">
    <text evidence="2">Belongs to the AzlC family.</text>
</comment>
<comment type="subcellular location">
    <subcellularLocation>
        <location evidence="1">Cell membrane</location>
        <topology evidence="1">Multi-pass membrane protein</topology>
    </subcellularLocation>
</comment>
<dbReference type="Pfam" id="PF03591">
    <property type="entry name" value="AzlC"/>
    <property type="match status" value="1"/>
</dbReference>
<keyword evidence="5 8" id="KW-0812">Transmembrane</keyword>
<evidence type="ECO:0000256" key="1">
    <source>
        <dbReference type="ARBA" id="ARBA00004651"/>
    </source>
</evidence>
<sequence length="239" mass="24493">MTRTAPSNPDPGFGFGRGLVDSASLILGYFPIAVSFGLLAVGQGLSPLQALLVSAVVYAGASQFALVSLLAVGASPVSVIGAVAAMNLRHLFYGPALLSRLPKDGGRVPRPLLAFGMTDEVFALASASLTPRHTEMWLLGVQAGAYGAWLAGTISGALLAQAGNGRWPGIEAGLTFVLPALFLALLLPLLRRVNVVPLGLSAVTALGLSRFIPGHVALLVAMMVGAALAAWRSGDRDGE</sequence>
<dbReference type="EMBL" id="JAGTUF010000002">
    <property type="protein sequence ID" value="MBR9970895.1"/>
    <property type="molecule type" value="Genomic_DNA"/>
</dbReference>
<feature type="transmembrane region" description="Helical" evidence="8">
    <location>
        <begin position="172"/>
        <end position="191"/>
    </location>
</feature>
<keyword evidence="7 8" id="KW-0472">Membrane</keyword>
<comment type="caution">
    <text evidence="9">The sequence shown here is derived from an EMBL/GenBank/DDBJ whole genome shotgun (WGS) entry which is preliminary data.</text>
</comment>
<feature type="transmembrane region" description="Helical" evidence="8">
    <location>
        <begin position="211"/>
        <end position="231"/>
    </location>
</feature>
<dbReference type="RefSeq" id="WP_211546410.1">
    <property type="nucleotide sequence ID" value="NZ_JAGTUF010000002.1"/>
</dbReference>
<dbReference type="PANTHER" id="PTHR34979:SF1">
    <property type="entry name" value="INNER MEMBRANE PROTEIN YGAZ"/>
    <property type="match status" value="1"/>
</dbReference>
<feature type="transmembrane region" description="Helical" evidence="8">
    <location>
        <begin position="77"/>
        <end position="99"/>
    </location>
</feature>
<evidence type="ECO:0000256" key="3">
    <source>
        <dbReference type="ARBA" id="ARBA00022448"/>
    </source>
</evidence>
<keyword evidence="3" id="KW-0813">Transport</keyword>
<accession>A0ABS5I912</accession>
<keyword evidence="6 8" id="KW-1133">Transmembrane helix</keyword>
<evidence type="ECO:0000256" key="5">
    <source>
        <dbReference type="ARBA" id="ARBA00022692"/>
    </source>
</evidence>
<evidence type="ECO:0000256" key="2">
    <source>
        <dbReference type="ARBA" id="ARBA00010735"/>
    </source>
</evidence>